<dbReference type="AlphaFoldDB" id="A0A067PMZ4"/>
<feature type="non-terminal residue" evidence="1">
    <location>
        <position position="1"/>
    </location>
</feature>
<gene>
    <name evidence="1" type="ORF">JAAARDRAFT_39947</name>
</gene>
<dbReference type="InParanoid" id="A0A067PMZ4"/>
<sequence length="107" mass="12142">IQLQLGEKKGRDHHWEHMVENPCQPMPTPYAQRFHKPMPPFKSVTKLPLSADEEESSHNYQSEVDYSLTDTPMSGHRCSGWRGGLCGRSAVMVDDDASPDVRSIRYA</sequence>
<keyword evidence="2" id="KW-1185">Reference proteome</keyword>
<organism evidence="1 2">
    <name type="scientific">Jaapia argillacea MUCL 33604</name>
    <dbReference type="NCBI Taxonomy" id="933084"/>
    <lineage>
        <taxon>Eukaryota</taxon>
        <taxon>Fungi</taxon>
        <taxon>Dikarya</taxon>
        <taxon>Basidiomycota</taxon>
        <taxon>Agaricomycotina</taxon>
        <taxon>Agaricomycetes</taxon>
        <taxon>Agaricomycetidae</taxon>
        <taxon>Jaapiales</taxon>
        <taxon>Jaapiaceae</taxon>
        <taxon>Jaapia</taxon>
    </lineage>
</organism>
<dbReference type="HOGENOM" id="CLU_2216125_0_0_1"/>
<evidence type="ECO:0000313" key="2">
    <source>
        <dbReference type="Proteomes" id="UP000027265"/>
    </source>
</evidence>
<protein>
    <submittedName>
        <fullName evidence="1">Uncharacterized protein</fullName>
    </submittedName>
</protein>
<dbReference type="Proteomes" id="UP000027265">
    <property type="component" value="Unassembled WGS sequence"/>
</dbReference>
<dbReference type="EMBL" id="KL197738">
    <property type="protein sequence ID" value="KDQ52672.1"/>
    <property type="molecule type" value="Genomic_DNA"/>
</dbReference>
<proteinExistence type="predicted"/>
<reference evidence="2" key="1">
    <citation type="journal article" date="2014" name="Proc. Natl. Acad. Sci. U.S.A.">
        <title>Extensive sampling of basidiomycete genomes demonstrates inadequacy of the white-rot/brown-rot paradigm for wood decay fungi.</title>
        <authorList>
            <person name="Riley R."/>
            <person name="Salamov A.A."/>
            <person name="Brown D.W."/>
            <person name="Nagy L.G."/>
            <person name="Floudas D."/>
            <person name="Held B.W."/>
            <person name="Levasseur A."/>
            <person name="Lombard V."/>
            <person name="Morin E."/>
            <person name="Otillar R."/>
            <person name="Lindquist E.A."/>
            <person name="Sun H."/>
            <person name="LaButti K.M."/>
            <person name="Schmutz J."/>
            <person name="Jabbour D."/>
            <person name="Luo H."/>
            <person name="Baker S.E."/>
            <person name="Pisabarro A.G."/>
            <person name="Walton J.D."/>
            <person name="Blanchette R.A."/>
            <person name="Henrissat B."/>
            <person name="Martin F."/>
            <person name="Cullen D."/>
            <person name="Hibbett D.S."/>
            <person name="Grigoriev I.V."/>
        </authorList>
    </citation>
    <scope>NUCLEOTIDE SEQUENCE [LARGE SCALE GENOMIC DNA]</scope>
    <source>
        <strain evidence="2">MUCL 33604</strain>
    </source>
</reference>
<evidence type="ECO:0000313" key="1">
    <source>
        <dbReference type="EMBL" id="KDQ52672.1"/>
    </source>
</evidence>
<name>A0A067PMZ4_9AGAM</name>
<accession>A0A067PMZ4</accession>
<feature type="non-terminal residue" evidence="1">
    <location>
        <position position="107"/>
    </location>
</feature>